<dbReference type="RefSeq" id="XP_007729485.1">
    <property type="nucleotide sequence ID" value="XM_007731295.1"/>
</dbReference>
<gene>
    <name evidence="2" type="ORF">A1O3_01147</name>
</gene>
<dbReference type="GO" id="GO:0005815">
    <property type="term" value="C:microtubule organizing center"/>
    <property type="evidence" value="ECO:0007669"/>
    <property type="project" value="TreeGrafter"/>
</dbReference>
<dbReference type="Proteomes" id="UP000019478">
    <property type="component" value="Unassembled WGS sequence"/>
</dbReference>
<reference evidence="2 3" key="1">
    <citation type="submission" date="2013-03" db="EMBL/GenBank/DDBJ databases">
        <title>The Genome Sequence of Capronia epimyces CBS 606.96.</title>
        <authorList>
            <consortium name="The Broad Institute Genomics Platform"/>
            <person name="Cuomo C."/>
            <person name="de Hoog S."/>
            <person name="Gorbushina A."/>
            <person name="Walker B."/>
            <person name="Young S.K."/>
            <person name="Zeng Q."/>
            <person name="Gargeya S."/>
            <person name="Fitzgerald M."/>
            <person name="Haas B."/>
            <person name="Abouelleil A."/>
            <person name="Allen A.W."/>
            <person name="Alvarado L."/>
            <person name="Arachchi H.M."/>
            <person name="Berlin A.M."/>
            <person name="Chapman S.B."/>
            <person name="Gainer-Dewar J."/>
            <person name="Goldberg J."/>
            <person name="Griggs A."/>
            <person name="Gujja S."/>
            <person name="Hansen M."/>
            <person name="Howarth C."/>
            <person name="Imamovic A."/>
            <person name="Ireland A."/>
            <person name="Larimer J."/>
            <person name="McCowan C."/>
            <person name="Murphy C."/>
            <person name="Pearson M."/>
            <person name="Poon T.W."/>
            <person name="Priest M."/>
            <person name="Roberts A."/>
            <person name="Saif S."/>
            <person name="Shea T."/>
            <person name="Sisk P."/>
            <person name="Sykes S."/>
            <person name="Wortman J."/>
            <person name="Nusbaum C."/>
            <person name="Birren B."/>
        </authorList>
    </citation>
    <scope>NUCLEOTIDE SEQUENCE [LARGE SCALE GENOMIC DNA]</scope>
    <source>
        <strain evidence="2 3">CBS 606.96</strain>
    </source>
</reference>
<feature type="region of interest" description="Disordered" evidence="1">
    <location>
        <begin position="637"/>
        <end position="699"/>
    </location>
</feature>
<feature type="region of interest" description="Disordered" evidence="1">
    <location>
        <begin position="465"/>
        <end position="495"/>
    </location>
</feature>
<feature type="region of interest" description="Disordered" evidence="1">
    <location>
        <begin position="1"/>
        <end position="42"/>
    </location>
</feature>
<dbReference type="PANTHER" id="PTHR16220:SF0">
    <property type="entry name" value="WD REPEAT-CONTAINING PROTEIN WRAP73"/>
    <property type="match status" value="1"/>
</dbReference>
<evidence type="ECO:0000256" key="1">
    <source>
        <dbReference type="SAM" id="MobiDB-lite"/>
    </source>
</evidence>
<dbReference type="PANTHER" id="PTHR16220">
    <property type="entry name" value="WD REPEAT PROTEIN 8-RELATED"/>
    <property type="match status" value="1"/>
</dbReference>
<feature type="compositionally biased region" description="Polar residues" evidence="1">
    <location>
        <begin position="508"/>
        <end position="522"/>
    </location>
</feature>
<feature type="compositionally biased region" description="Basic and acidic residues" evidence="1">
    <location>
        <begin position="637"/>
        <end position="687"/>
    </location>
</feature>
<dbReference type="HOGENOM" id="CLU_023859_0_0_1"/>
<dbReference type="STRING" id="1182542.W9YSF6"/>
<dbReference type="GeneID" id="19165285"/>
<feature type="compositionally biased region" description="Low complexity" evidence="1">
    <location>
        <begin position="481"/>
        <end position="495"/>
    </location>
</feature>
<feature type="compositionally biased region" description="Low complexity" evidence="1">
    <location>
        <begin position="126"/>
        <end position="137"/>
    </location>
</feature>
<comment type="caution">
    <text evidence="2">The sequence shown here is derived from an EMBL/GenBank/DDBJ whole genome shotgun (WGS) entry which is preliminary data.</text>
</comment>
<feature type="region of interest" description="Disordered" evidence="1">
    <location>
        <begin position="807"/>
        <end position="840"/>
    </location>
</feature>
<dbReference type="EMBL" id="AMGY01000001">
    <property type="protein sequence ID" value="EXJ92595.1"/>
    <property type="molecule type" value="Genomic_DNA"/>
</dbReference>
<dbReference type="eggNOG" id="ENOG502RIXP">
    <property type="taxonomic scope" value="Eukaryota"/>
</dbReference>
<feature type="region of interest" description="Disordered" evidence="1">
    <location>
        <begin position="508"/>
        <end position="528"/>
    </location>
</feature>
<proteinExistence type="predicted"/>
<dbReference type="SUPFAM" id="SSF69322">
    <property type="entry name" value="Tricorn protease domain 2"/>
    <property type="match status" value="1"/>
</dbReference>
<protein>
    <submittedName>
        <fullName evidence="2">Uncharacterized protein</fullName>
    </submittedName>
</protein>
<dbReference type="InterPro" id="IPR052778">
    <property type="entry name" value="Centrosome-WD_assoc"/>
</dbReference>
<sequence length="840" mass="92173">MEDAIPEIIASSKRPKTQDSKPKTQTQDPHADNFPDGKALQKPVVSPDGKFLAVIAADADESIYLINLAEAAHGRRHRYITAVKVKVSKSTSTSTRPFLKECSILRWSPETMTSSDEASAEVRSKTNTNTNINTNTTSRSNVGTTWTWMLLSNGSRVVAVSTDLPGPSPSPMLSRGGHDETTMTMTKPDILADYELGTQYGKLSLVEYVFDHRHALVMFEFGTTAAILSLVKPQRDEIAHVKFSDSRSFAASPDARYFALLRRDRSQDRVSVFGLEEEGNYDNNDSTSTSNKYKYNKNNNHNSRITYKSFDVPTLDAQNLTWCPSGGNPLLAVCDSPAYGARICFFTAQGHALRQLDISSATLGPDLDSPFTKGALRLNMEGVGVTFWKWSKAKATATATATVTAKATIDSPIQTRIHQTIQAVADGRKRVLVRSLPAGSMVTQPLASFSHPELVDGSHAFVWQEQEHEQGQEGRRVDSTRPGPASIRSSRSSAPEFTRHTGIFEVTQPQSQSQPDTAQSRADQARDSQVDMVAINSDQTVVVTRLRSAPRTLFLWKLAHPHSHLHTVLIFSHAVRQTLWHPWLPDVLLIVTARKSPRVYVWCRETLPPISGLIPLDTSKSTNFSGCWLPQCLCDDSSKSGKSKDDDRSKSGNSKDDDSNISENKDDYGSRSGNSDDRRKSGNRKDDENDNDNNKPNLKPCPFLMSSSSCFNAGTLASVDGQVVFESILDPPEPDRDTDREKDTDIEISSPFGNGVGVGYGYRTGDDDDEDTTDKLIDTPSRGGRAGVRGGVGAGLGLGLGHKHKQALFDGDGADGGVQPNSRTGPDDPEHVQQARYWRW</sequence>
<organism evidence="2 3">
    <name type="scientific">Capronia epimyces CBS 606.96</name>
    <dbReference type="NCBI Taxonomy" id="1182542"/>
    <lineage>
        <taxon>Eukaryota</taxon>
        <taxon>Fungi</taxon>
        <taxon>Dikarya</taxon>
        <taxon>Ascomycota</taxon>
        <taxon>Pezizomycotina</taxon>
        <taxon>Eurotiomycetes</taxon>
        <taxon>Chaetothyriomycetidae</taxon>
        <taxon>Chaetothyriales</taxon>
        <taxon>Herpotrichiellaceae</taxon>
        <taxon>Capronia</taxon>
    </lineage>
</organism>
<dbReference type="GO" id="GO:1990811">
    <property type="term" value="C:MWP complex"/>
    <property type="evidence" value="ECO:0007669"/>
    <property type="project" value="TreeGrafter"/>
</dbReference>
<feature type="compositionally biased region" description="Basic and acidic residues" evidence="1">
    <location>
        <begin position="465"/>
        <end position="479"/>
    </location>
</feature>
<accession>W9YSF6</accession>
<name>W9YSF6_9EURO</name>
<evidence type="ECO:0000313" key="2">
    <source>
        <dbReference type="EMBL" id="EXJ92595.1"/>
    </source>
</evidence>
<dbReference type="AlphaFoldDB" id="W9YSF6"/>
<evidence type="ECO:0000313" key="3">
    <source>
        <dbReference type="Proteomes" id="UP000019478"/>
    </source>
</evidence>
<dbReference type="GO" id="GO:1990810">
    <property type="term" value="P:microtubule anchoring at mitotic spindle pole body"/>
    <property type="evidence" value="ECO:0007669"/>
    <property type="project" value="TreeGrafter"/>
</dbReference>
<feature type="compositionally biased region" description="Basic and acidic residues" evidence="1">
    <location>
        <begin position="733"/>
        <end position="745"/>
    </location>
</feature>
<feature type="region of interest" description="Disordered" evidence="1">
    <location>
        <begin position="114"/>
        <end position="138"/>
    </location>
</feature>
<feature type="region of interest" description="Disordered" evidence="1">
    <location>
        <begin position="728"/>
        <end position="790"/>
    </location>
</feature>
<keyword evidence="3" id="KW-1185">Reference proteome</keyword>
<dbReference type="OrthoDB" id="308690at2759"/>